<dbReference type="SUPFAM" id="SSF51182">
    <property type="entry name" value="RmlC-like cupins"/>
    <property type="match status" value="1"/>
</dbReference>
<feature type="active site" evidence="7">
    <location>
        <position position="288"/>
    </location>
</feature>
<evidence type="ECO:0000256" key="2">
    <source>
        <dbReference type="ARBA" id="ARBA00010772"/>
    </source>
</evidence>
<keyword evidence="11" id="KW-1185">Reference proteome</keyword>
<organism evidence="10 11">
    <name type="scientific">Desulfacinum infernum DSM 9756</name>
    <dbReference type="NCBI Taxonomy" id="1121391"/>
    <lineage>
        <taxon>Bacteria</taxon>
        <taxon>Pseudomonadati</taxon>
        <taxon>Thermodesulfobacteriota</taxon>
        <taxon>Syntrophobacteria</taxon>
        <taxon>Syntrophobacterales</taxon>
        <taxon>Syntrophobacteraceae</taxon>
        <taxon>Desulfacinum</taxon>
    </lineage>
</organism>
<dbReference type="InterPro" id="IPR046457">
    <property type="entry name" value="PMI_typeI_cat"/>
</dbReference>
<dbReference type="PROSITE" id="PS00965">
    <property type="entry name" value="PMI_I_1"/>
    <property type="match status" value="1"/>
</dbReference>
<dbReference type="STRING" id="1121391.SAMN02745206_01978"/>
<sequence length="415" mass="45793">MNAKHLALEARPYRLHNPIQPYAWGERGPSAFIPRLLGTDAPPDAPAAELWVGAHPSAPSRLELNGETLPLDDVVSRRPDAALGPRVQRAFGSRLPFLFKILSAAEPLSIQAHPDKAQAEALHARDPEHYPDANHKPEIAIALESLSALAGFKPPEDWIRTVRAFPELGALVGDLSPTHGPAGEKAVIQRAFTRLIRNAQEDPGLLARTTEALARRFSDRRDPDGLAGLYLSLYEKYGSTDAGLAVLFFLNRLELRAGEAIYLDAGLPHAYLKGNIAECMANSDNVVRLGLTPKHKDVDALLEVLRFRPGPPEILKPDPDDRHTVYRVPCPDFDVHRLRLDAGDEETVSRAGGPEVLFVVQGFGEIIWDARGSADRMEYRRGRGFFVPAILPAYRLRAMEPTDVFLVRVPLESDE</sequence>
<dbReference type="PIRSF" id="PIRSF001480">
    <property type="entry name" value="Mannose-6-phosphate_isomerase"/>
    <property type="match status" value="1"/>
</dbReference>
<dbReference type="NCBIfam" id="TIGR00218">
    <property type="entry name" value="manA"/>
    <property type="match status" value="1"/>
</dbReference>
<comment type="similarity">
    <text evidence="2">Belongs to the mannose-6-phosphate isomerase type 1 family.</text>
</comment>
<evidence type="ECO:0000313" key="10">
    <source>
        <dbReference type="EMBL" id="SHF43158.1"/>
    </source>
</evidence>
<evidence type="ECO:0000313" key="11">
    <source>
        <dbReference type="Proteomes" id="UP000184076"/>
    </source>
</evidence>
<name>A0A1M5BL06_9BACT</name>
<dbReference type="EC" id="5.3.1.8" evidence="3"/>
<protein>
    <recommendedName>
        <fullName evidence="3">mannose-6-phosphate isomerase</fullName>
        <ecNumber evidence="3">5.3.1.8</ecNumber>
    </recommendedName>
</protein>
<dbReference type="OrthoDB" id="9792649at2"/>
<dbReference type="InterPro" id="IPR011051">
    <property type="entry name" value="RmlC_Cupin_sf"/>
</dbReference>
<dbReference type="GO" id="GO:0009298">
    <property type="term" value="P:GDP-mannose biosynthetic process"/>
    <property type="evidence" value="ECO:0007669"/>
    <property type="project" value="InterPro"/>
</dbReference>
<gene>
    <name evidence="10" type="ORF">SAMN02745206_01978</name>
</gene>
<dbReference type="PANTHER" id="PTHR10309:SF0">
    <property type="entry name" value="MANNOSE-6-PHOSPHATE ISOMERASE"/>
    <property type="match status" value="1"/>
</dbReference>
<comment type="catalytic activity">
    <reaction evidence="1">
        <text>D-mannose 6-phosphate = D-fructose 6-phosphate</text>
        <dbReference type="Rhea" id="RHEA:12356"/>
        <dbReference type="ChEBI" id="CHEBI:58735"/>
        <dbReference type="ChEBI" id="CHEBI:61527"/>
        <dbReference type="EC" id="5.3.1.8"/>
    </reaction>
</comment>
<feature type="binding site" evidence="8">
    <location>
        <position position="111"/>
    </location>
    <ligand>
        <name>Zn(2+)</name>
        <dbReference type="ChEBI" id="CHEBI:29105"/>
    </ligand>
</feature>
<dbReference type="RefSeq" id="WP_084076373.1">
    <property type="nucleotide sequence ID" value="NZ_FQVB01000017.1"/>
</dbReference>
<dbReference type="GO" id="GO:0004476">
    <property type="term" value="F:mannose-6-phosphate isomerase activity"/>
    <property type="evidence" value="ECO:0007669"/>
    <property type="project" value="UniProtKB-EC"/>
</dbReference>
<dbReference type="Proteomes" id="UP000184076">
    <property type="component" value="Unassembled WGS sequence"/>
</dbReference>
<dbReference type="GO" id="GO:0005975">
    <property type="term" value="P:carbohydrate metabolic process"/>
    <property type="evidence" value="ECO:0007669"/>
    <property type="project" value="InterPro"/>
</dbReference>
<reference evidence="11" key="1">
    <citation type="submission" date="2016-11" db="EMBL/GenBank/DDBJ databases">
        <authorList>
            <person name="Varghese N."/>
            <person name="Submissions S."/>
        </authorList>
    </citation>
    <scope>NUCLEOTIDE SEQUENCE [LARGE SCALE GENOMIC DNA]</scope>
    <source>
        <strain evidence="11">DSM 9756</strain>
    </source>
</reference>
<feature type="binding site" evidence="8">
    <location>
        <position position="138"/>
    </location>
    <ligand>
        <name>Zn(2+)</name>
        <dbReference type="ChEBI" id="CHEBI:29105"/>
    </ligand>
</feature>
<dbReference type="InterPro" id="IPR001250">
    <property type="entry name" value="Man6P_Isoase-1"/>
</dbReference>
<evidence type="ECO:0000259" key="9">
    <source>
        <dbReference type="Pfam" id="PF20511"/>
    </source>
</evidence>
<dbReference type="CDD" id="cd07011">
    <property type="entry name" value="cupin_PMI_type_I_N"/>
    <property type="match status" value="1"/>
</dbReference>
<accession>A0A1M5BL06</accession>
<comment type="cofactor">
    <cofactor evidence="8">
        <name>Zn(2+)</name>
        <dbReference type="ChEBI" id="CHEBI:29105"/>
    </cofactor>
    <text evidence="8">Binds 1 zinc ion per subunit.</text>
</comment>
<evidence type="ECO:0000256" key="7">
    <source>
        <dbReference type="PIRSR" id="PIRSR001480-1"/>
    </source>
</evidence>
<dbReference type="PRINTS" id="PR00714">
    <property type="entry name" value="MAN6PISMRASE"/>
</dbReference>
<evidence type="ECO:0000256" key="6">
    <source>
        <dbReference type="ARBA" id="ARBA00023235"/>
    </source>
</evidence>
<keyword evidence="5 8" id="KW-0862">Zinc</keyword>
<feature type="domain" description="Phosphomannose isomerase type I catalytic" evidence="9">
    <location>
        <begin position="14"/>
        <end position="154"/>
    </location>
</feature>
<evidence type="ECO:0000256" key="8">
    <source>
        <dbReference type="PIRSR" id="PIRSR001480-2"/>
    </source>
</evidence>
<dbReference type="InterPro" id="IPR016305">
    <property type="entry name" value="Mannose-6-P_Isomerase"/>
</dbReference>
<dbReference type="EMBL" id="FQVB01000017">
    <property type="protein sequence ID" value="SHF43158.1"/>
    <property type="molecule type" value="Genomic_DNA"/>
</dbReference>
<evidence type="ECO:0000256" key="3">
    <source>
        <dbReference type="ARBA" id="ARBA00011956"/>
    </source>
</evidence>
<feature type="binding site" evidence="8">
    <location>
        <position position="113"/>
    </location>
    <ligand>
        <name>Zn(2+)</name>
        <dbReference type="ChEBI" id="CHEBI:29105"/>
    </ligand>
</feature>
<dbReference type="Pfam" id="PF20511">
    <property type="entry name" value="PMI_typeI_cat"/>
    <property type="match status" value="1"/>
</dbReference>
<dbReference type="InterPro" id="IPR018050">
    <property type="entry name" value="Pmannose_isomerase-type1_CS"/>
</dbReference>
<dbReference type="Gene3D" id="2.60.120.10">
    <property type="entry name" value="Jelly Rolls"/>
    <property type="match status" value="2"/>
</dbReference>
<feature type="binding site" evidence="8">
    <location>
        <position position="269"/>
    </location>
    <ligand>
        <name>Zn(2+)</name>
        <dbReference type="ChEBI" id="CHEBI:29105"/>
    </ligand>
</feature>
<evidence type="ECO:0000256" key="5">
    <source>
        <dbReference type="ARBA" id="ARBA00022833"/>
    </source>
</evidence>
<keyword evidence="6 10" id="KW-0413">Isomerase</keyword>
<evidence type="ECO:0000256" key="1">
    <source>
        <dbReference type="ARBA" id="ARBA00000757"/>
    </source>
</evidence>
<evidence type="ECO:0000256" key="4">
    <source>
        <dbReference type="ARBA" id="ARBA00022723"/>
    </source>
</evidence>
<proteinExistence type="inferred from homology"/>
<dbReference type="GO" id="GO:0005829">
    <property type="term" value="C:cytosol"/>
    <property type="evidence" value="ECO:0007669"/>
    <property type="project" value="TreeGrafter"/>
</dbReference>
<dbReference type="PANTHER" id="PTHR10309">
    <property type="entry name" value="MANNOSE-6-PHOSPHATE ISOMERASE"/>
    <property type="match status" value="1"/>
</dbReference>
<dbReference type="GO" id="GO:0008270">
    <property type="term" value="F:zinc ion binding"/>
    <property type="evidence" value="ECO:0007669"/>
    <property type="project" value="InterPro"/>
</dbReference>
<dbReference type="AlphaFoldDB" id="A0A1M5BL06"/>
<keyword evidence="4 8" id="KW-0479">Metal-binding</keyword>
<dbReference type="InterPro" id="IPR014710">
    <property type="entry name" value="RmlC-like_jellyroll"/>
</dbReference>
<dbReference type="Gene3D" id="1.10.441.10">
    <property type="entry name" value="Phosphomannose Isomerase, domain 2"/>
    <property type="match status" value="1"/>
</dbReference>